<dbReference type="GO" id="GO:0030313">
    <property type="term" value="C:cell envelope"/>
    <property type="evidence" value="ECO:0007669"/>
    <property type="project" value="UniProtKB-SubCell"/>
</dbReference>
<reference evidence="6" key="2">
    <citation type="journal article" date="2021" name="PeerJ">
        <title>Extensive microbial diversity within the chicken gut microbiome revealed by metagenomics and culture.</title>
        <authorList>
            <person name="Gilroy R."/>
            <person name="Ravi A."/>
            <person name="Getino M."/>
            <person name="Pursley I."/>
            <person name="Horton D.L."/>
            <person name="Alikhan N.F."/>
            <person name="Baker D."/>
            <person name="Gharbi K."/>
            <person name="Hall N."/>
            <person name="Watson M."/>
            <person name="Adriaenssens E.M."/>
            <person name="Foster-Nyarko E."/>
            <person name="Jarju S."/>
            <person name="Secka A."/>
            <person name="Antonio M."/>
            <person name="Oren A."/>
            <person name="Chaudhuri R.R."/>
            <person name="La Ragione R."/>
            <person name="Hildebrand F."/>
            <person name="Pallen M.J."/>
        </authorList>
    </citation>
    <scope>NUCLEOTIDE SEQUENCE</scope>
    <source>
        <strain evidence="6">ChiBcec16-1751</strain>
    </source>
</reference>
<name>A0A9D1FBH5_9FIRM</name>
<evidence type="ECO:0000313" key="6">
    <source>
        <dbReference type="EMBL" id="HIS65818.1"/>
    </source>
</evidence>
<dbReference type="AlphaFoldDB" id="A0A9D1FBH5"/>
<comment type="caution">
    <text evidence="6">The sequence shown here is derived from an EMBL/GenBank/DDBJ whole genome shotgun (WGS) entry which is preliminary data.</text>
</comment>
<gene>
    <name evidence="6" type="ORF">IAA83_10705</name>
</gene>
<accession>A0A9D1FBH5</accession>
<organism evidence="6 7">
    <name type="scientific">Candidatus Avoscillospira avistercoris</name>
    <dbReference type="NCBI Taxonomy" id="2840707"/>
    <lineage>
        <taxon>Bacteria</taxon>
        <taxon>Bacillati</taxon>
        <taxon>Bacillota</taxon>
        <taxon>Clostridia</taxon>
        <taxon>Eubacteriales</taxon>
        <taxon>Oscillospiraceae</taxon>
        <taxon>Oscillospiraceae incertae sedis</taxon>
        <taxon>Candidatus Avoscillospira</taxon>
    </lineage>
</organism>
<dbReference type="Gene3D" id="3.40.50.2300">
    <property type="match status" value="2"/>
</dbReference>
<proteinExistence type="inferred from homology"/>
<comment type="similarity">
    <text evidence="2">Belongs to the bacterial solute-binding protein 2 family.</text>
</comment>
<comment type="subcellular location">
    <subcellularLocation>
        <location evidence="1">Cell envelope</location>
    </subcellularLocation>
</comment>
<feature type="signal peptide" evidence="4">
    <location>
        <begin position="1"/>
        <end position="23"/>
    </location>
</feature>
<reference evidence="6" key="1">
    <citation type="submission" date="2020-10" db="EMBL/GenBank/DDBJ databases">
        <authorList>
            <person name="Gilroy R."/>
        </authorList>
    </citation>
    <scope>NUCLEOTIDE SEQUENCE</scope>
    <source>
        <strain evidence="6">ChiBcec16-1751</strain>
    </source>
</reference>
<evidence type="ECO:0000256" key="1">
    <source>
        <dbReference type="ARBA" id="ARBA00004196"/>
    </source>
</evidence>
<keyword evidence="3 4" id="KW-0732">Signal</keyword>
<dbReference type="PANTHER" id="PTHR46847:SF1">
    <property type="entry name" value="D-ALLOSE-BINDING PERIPLASMIC PROTEIN-RELATED"/>
    <property type="match status" value="1"/>
</dbReference>
<dbReference type="InterPro" id="IPR025997">
    <property type="entry name" value="SBP_2_dom"/>
</dbReference>
<evidence type="ECO:0000256" key="4">
    <source>
        <dbReference type="SAM" id="SignalP"/>
    </source>
</evidence>
<protein>
    <submittedName>
        <fullName evidence="6">Substrate-binding domain-containing protein</fullName>
    </submittedName>
</protein>
<dbReference type="SUPFAM" id="SSF53822">
    <property type="entry name" value="Periplasmic binding protein-like I"/>
    <property type="match status" value="1"/>
</dbReference>
<dbReference type="GO" id="GO:0030246">
    <property type="term" value="F:carbohydrate binding"/>
    <property type="evidence" value="ECO:0007669"/>
    <property type="project" value="UniProtKB-ARBA"/>
</dbReference>
<dbReference type="PANTHER" id="PTHR46847">
    <property type="entry name" value="D-ALLOSE-BINDING PERIPLASMIC PROTEIN-RELATED"/>
    <property type="match status" value="1"/>
</dbReference>
<evidence type="ECO:0000313" key="7">
    <source>
        <dbReference type="Proteomes" id="UP000886741"/>
    </source>
</evidence>
<sequence length="318" mass="35044">MKQFWKWTALVLALLPLTGCSLTAELSAQNDPRIFGATYMTRNNPYFDVLHNAIESVVESNGDILIVRDPCQDQQKQNEQILEMIDEGISVLFLNPADWIEVKPALEACREAGVVVINVDTVVQDTEYVVSVVETDNYQAGVLCAREMMTQITEGDILVLGNPVQMSIVNRIQGFVDTIGDNPNFRVQYVETSAGEFEISADVVNEIIAQEGGQFDFEVILGGNDPSALGALAALQQNRLEDEGVLIYGIDGSPDFKAMLELGYVSGTSTQSPGTIGRVAAETAYAYLDGQTVEPYISIEPHLITEDNLEYYEINEWE</sequence>
<feature type="domain" description="Periplasmic binding protein" evidence="5">
    <location>
        <begin position="40"/>
        <end position="291"/>
    </location>
</feature>
<evidence type="ECO:0000259" key="5">
    <source>
        <dbReference type="Pfam" id="PF13407"/>
    </source>
</evidence>
<evidence type="ECO:0000256" key="3">
    <source>
        <dbReference type="ARBA" id="ARBA00022729"/>
    </source>
</evidence>
<dbReference type="Proteomes" id="UP000886741">
    <property type="component" value="Unassembled WGS sequence"/>
</dbReference>
<evidence type="ECO:0000256" key="2">
    <source>
        <dbReference type="ARBA" id="ARBA00007639"/>
    </source>
</evidence>
<dbReference type="Pfam" id="PF13407">
    <property type="entry name" value="Peripla_BP_4"/>
    <property type="match status" value="1"/>
</dbReference>
<dbReference type="InterPro" id="IPR028082">
    <property type="entry name" value="Peripla_BP_I"/>
</dbReference>
<feature type="chain" id="PRO_5039635709" evidence="4">
    <location>
        <begin position="24"/>
        <end position="318"/>
    </location>
</feature>
<dbReference type="EMBL" id="DVJJ01000164">
    <property type="protein sequence ID" value="HIS65818.1"/>
    <property type="molecule type" value="Genomic_DNA"/>
</dbReference>